<evidence type="ECO:0000313" key="7">
    <source>
        <dbReference type="Proteomes" id="UP000002941"/>
    </source>
</evidence>
<dbReference type="Pfam" id="PF02922">
    <property type="entry name" value="CBM_48"/>
    <property type="match status" value="1"/>
</dbReference>
<evidence type="ECO:0000256" key="2">
    <source>
        <dbReference type="ARBA" id="ARBA00022801"/>
    </source>
</evidence>
<feature type="compositionally biased region" description="Basic and acidic residues" evidence="4">
    <location>
        <begin position="744"/>
        <end position="761"/>
    </location>
</feature>
<feature type="region of interest" description="Disordered" evidence="4">
    <location>
        <begin position="520"/>
        <end position="541"/>
    </location>
</feature>
<dbReference type="InterPro" id="IPR004193">
    <property type="entry name" value="Glyco_hydro_13_N"/>
</dbReference>
<dbReference type="SUPFAM" id="SSF51011">
    <property type="entry name" value="Glycosyl hydrolase domain"/>
    <property type="match status" value="1"/>
</dbReference>
<dbReference type="SUPFAM" id="SSF81296">
    <property type="entry name" value="E set domains"/>
    <property type="match status" value="1"/>
</dbReference>
<evidence type="ECO:0000256" key="3">
    <source>
        <dbReference type="ARBA" id="ARBA00023295"/>
    </source>
</evidence>
<evidence type="ECO:0000256" key="1">
    <source>
        <dbReference type="ARBA" id="ARBA00008061"/>
    </source>
</evidence>
<dbReference type="Proteomes" id="UP000002941">
    <property type="component" value="Unassembled WGS sequence"/>
</dbReference>
<dbReference type="PATRIC" id="fig|1125718.3.peg.1334"/>
<dbReference type="InterPro" id="IPR017853">
    <property type="entry name" value="GH"/>
</dbReference>
<dbReference type="EC" id="3.2.1.-" evidence="6"/>
<evidence type="ECO:0000256" key="4">
    <source>
        <dbReference type="SAM" id="MobiDB-lite"/>
    </source>
</evidence>
<dbReference type="SMART" id="SM00642">
    <property type="entry name" value="Aamy"/>
    <property type="match status" value="1"/>
</dbReference>
<dbReference type="GO" id="GO:0004135">
    <property type="term" value="F:amylo-alpha-1,6-glucosidase activity"/>
    <property type="evidence" value="ECO:0007669"/>
    <property type="project" value="InterPro"/>
</dbReference>
<dbReference type="InterPro" id="IPR014756">
    <property type="entry name" value="Ig_E-set"/>
</dbReference>
<sequence>MAAARLYLDNGAMSPSSEPQPAGRALSHASDRTRLGATLTEDGADFAVVAPHASAVDLCLIDTDDTGAIVSERRIGLHGPRLGVWDAHVPDVQAGQRYGYRAHGPWNPSEGLLFNPRKLLLDPYARALDGKPVLGPELYAHAVDEDLSPACVPFIPSELDSAGNVALGVVTGEQFPIVPGPKVPEGRTVVYETHVKGFTHDMPDVPPELRGTYAGMAHPAAIEHLLSLGVTAVELLPIHAAFSEAFLLKRGRTNYWGYSTLSYFAPEPSYATAASQAAGPQAVLDELRGMISLLHKAGLEVIMDVVYNHTCESGVDGPSLSLRGLGNLEYYLHSPHRPAQYFDVTGTGNTVDFRSTRAVQLALDSLRYWAGEVGIDGFRFDLAVTLGRNASEFHARHPLLVGMATDPVLSGVKLIAEPWDIGPGGWRTGDFPLPFHDWNDRYRGTVRSFWLHDASEMSKGRPGSDLRDLATRLSGSADTFSYGECPGGRGPLGSVNFVTAHDGFTLRDLVSYDYKHNLANGEDNRDGTDDNRSWNHGFEGPLAEGMGGGPIEMLRRRSSRNVLGTLFISAGMPMLLGGDEMGRTQEGNNNSYCQDSSISWYDWDLAPWQRDLLATASFLVELRESHPVLRPESFATGSAPEGDTLPDLSWYRADGVPMDTDAWHDPWTRVIQMLRNGGPLQDNDLLVIINGWLDQVDVTLPDGHGTDWHLSWDSTWAVPRPHTSAFALARRVSRGAARTRVIRPTKDRPQRSAECRHDRPGDTTTLDALSMRIYMSGEVLEPRAS</sequence>
<feature type="region of interest" description="Disordered" evidence="4">
    <location>
        <begin position="738"/>
        <end position="763"/>
    </location>
</feature>
<reference evidence="6 7" key="1">
    <citation type="submission" date="2012-05" db="EMBL/GenBank/DDBJ databases">
        <authorList>
            <person name="Harkins D.M."/>
            <person name="Madupu R."/>
            <person name="Durkin A.S."/>
            <person name="Torralba M."/>
            <person name="Methe B."/>
            <person name="Sutton G.G."/>
            <person name="Nelson K.E."/>
        </authorList>
    </citation>
    <scope>NUCLEOTIDE SEQUENCE [LARGE SCALE GENOMIC DNA]</scope>
    <source>
        <strain evidence="6 7">F0489</strain>
    </source>
</reference>
<protein>
    <submittedName>
        <fullName evidence="6">Glycogen debranching enzyme GlgX</fullName>
        <ecNumber evidence="6">3.2.1.-</ecNumber>
    </submittedName>
</protein>
<dbReference type="Gene3D" id="3.20.20.80">
    <property type="entry name" value="Glycosidases"/>
    <property type="match status" value="1"/>
</dbReference>
<dbReference type="CDD" id="cd02856">
    <property type="entry name" value="E_set_GDE_Isoamylase_N"/>
    <property type="match status" value="1"/>
</dbReference>
<dbReference type="PANTHER" id="PTHR43002">
    <property type="entry name" value="GLYCOGEN DEBRANCHING ENZYME"/>
    <property type="match status" value="1"/>
</dbReference>
<feature type="compositionally biased region" description="Basic and acidic residues" evidence="4">
    <location>
        <begin position="522"/>
        <end position="533"/>
    </location>
</feature>
<dbReference type="InterPro" id="IPR013783">
    <property type="entry name" value="Ig-like_fold"/>
</dbReference>
<dbReference type="GO" id="GO:0005980">
    <property type="term" value="P:glycogen catabolic process"/>
    <property type="evidence" value="ECO:0007669"/>
    <property type="project" value="InterPro"/>
</dbReference>
<dbReference type="EMBL" id="AKFT01000104">
    <property type="protein sequence ID" value="EJF44885.1"/>
    <property type="molecule type" value="Genomic_DNA"/>
</dbReference>
<dbReference type="CDD" id="cd11326">
    <property type="entry name" value="AmyAc_Glg_debranch"/>
    <property type="match status" value="1"/>
</dbReference>
<feature type="region of interest" description="Disordered" evidence="4">
    <location>
        <begin position="9"/>
        <end position="30"/>
    </location>
</feature>
<dbReference type="Gene3D" id="2.60.40.10">
    <property type="entry name" value="Immunoglobulins"/>
    <property type="match status" value="1"/>
</dbReference>
<evidence type="ECO:0000313" key="6">
    <source>
        <dbReference type="EMBL" id="EJF44885.1"/>
    </source>
</evidence>
<dbReference type="InterPro" id="IPR006047">
    <property type="entry name" value="GH13_cat_dom"/>
</dbReference>
<dbReference type="InterPro" id="IPR013780">
    <property type="entry name" value="Glyco_hydro_b"/>
</dbReference>
<dbReference type="eggNOG" id="COG1523">
    <property type="taxonomic scope" value="Bacteria"/>
</dbReference>
<keyword evidence="2 6" id="KW-0378">Hydrolase</keyword>
<comment type="similarity">
    <text evidence="1">Belongs to the glycosyl hydrolase 13 family.</text>
</comment>
<dbReference type="InterPro" id="IPR011837">
    <property type="entry name" value="Glycogen_debranch_GlgX"/>
</dbReference>
<dbReference type="NCBIfam" id="TIGR02100">
    <property type="entry name" value="glgX_debranch"/>
    <property type="match status" value="1"/>
</dbReference>
<keyword evidence="3 6" id="KW-0326">Glycosidase</keyword>
<dbReference type="Gene3D" id="2.60.40.1180">
    <property type="entry name" value="Golgi alpha-mannosidase II"/>
    <property type="match status" value="1"/>
</dbReference>
<comment type="caution">
    <text evidence="6">The sequence shown here is derived from an EMBL/GenBank/DDBJ whole genome shotgun (WGS) entry which is preliminary data.</text>
</comment>
<keyword evidence="7" id="KW-1185">Reference proteome</keyword>
<organism evidence="6 7">
    <name type="scientific">Actinomyces massiliensis F0489</name>
    <dbReference type="NCBI Taxonomy" id="1125718"/>
    <lineage>
        <taxon>Bacteria</taxon>
        <taxon>Bacillati</taxon>
        <taxon>Actinomycetota</taxon>
        <taxon>Actinomycetes</taxon>
        <taxon>Actinomycetales</taxon>
        <taxon>Actinomycetaceae</taxon>
        <taxon>Actinomyces</taxon>
    </lineage>
</organism>
<feature type="domain" description="Glycosyl hydrolase family 13 catalytic" evidence="5">
    <location>
        <begin position="192"/>
        <end position="623"/>
    </location>
</feature>
<dbReference type="AlphaFoldDB" id="J1HGF1"/>
<dbReference type="SUPFAM" id="SSF51445">
    <property type="entry name" value="(Trans)glycosidases"/>
    <property type="match status" value="1"/>
</dbReference>
<accession>J1HGF1</accession>
<name>J1HGF1_9ACTO</name>
<gene>
    <name evidence="6" type="primary">glgX_2</name>
    <name evidence="6" type="ORF">HMPREF1318_1425</name>
</gene>
<dbReference type="InterPro" id="IPR044505">
    <property type="entry name" value="GlgX_Isoamylase_N_E_set"/>
</dbReference>
<evidence type="ECO:0000259" key="5">
    <source>
        <dbReference type="SMART" id="SM00642"/>
    </source>
</evidence>
<proteinExistence type="inferred from homology"/>